<dbReference type="GO" id="GO:0003824">
    <property type="term" value="F:catalytic activity"/>
    <property type="evidence" value="ECO:0007669"/>
    <property type="project" value="UniProtKB-ARBA"/>
</dbReference>
<evidence type="ECO:0000313" key="2">
    <source>
        <dbReference type="EMBL" id="NWJ47519.1"/>
    </source>
</evidence>
<dbReference type="Gene3D" id="1.10.12.10">
    <property type="entry name" value="Lyase 2-enoyl-coa Hydratase, Chain A, domain 2"/>
    <property type="match status" value="1"/>
</dbReference>
<protein>
    <submittedName>
        <fullName evidence="2">Methylmalonyl-CoA decarboxylase</fullName>
    </submittedName>
</protein>
<dbReference type="EMBL" id="CP128400">
    <property type="protein sequence ID" value="WJW69431.1"/>
    <property type="molecule type" value="Genomic_DNA"/>
</dbReference>
<dbReference type="EMBL" id="JACATZ010000003">
    <property type="protein sequence ID" value="NWJ47519.1"/>
    <property type="molecule type" value="Genomic_DNA"/>
</dbReference>
<dbReference type="Pfam" id="PF00378">
    <property type="entry name" value="ECH_1"/>
    <property type="match status" value="1"/>
</dbReference>
<dbReference type="Gene3D" id="3.90.226.10">
    <property type="entry name" value="2-enoyl-CoA Hydratase, Chain A, domain 1"/>
    <property type="match status" value="1"/>
</dbReference>
<dbReference type="NCBIfam" id="NF008506">
    <property type="entry name" value="PRK11423.1"/>
    <property type="match status" value="1"/>
</dbReference>
<gene>
    <name evidence="2" type="primary">scpB</name>
    <name evidence="2" type="ORF">HXX08_16800</name>
    <name evidence="3" type="ORF">OZ401_003042</name>
</gene>
<dbReference type="Proteomes" id="UP000521676">
    <property type="component" value="Unassembled WGS sequence"/>
</dbReference>
<dbReference type="InterPro" id="IPR029045">
    <property type="entry name" value="ClpP/crotonase-like_dom_sf"/>
</dbReference>
<dbReference type="SUPFAM" id="SSF52096">
    <property type="entry name" value="ClpP/crotonase"/>
    <property type="match status" value="1"/>
</dbReference>
<dbReference type="CDD" id="cd06558">
    <property type="entry name" value="crotonase-like"/>
    <property type="match status" value="1"/>
</dbReference>
<proteinExistence type="inferred from homology"/>
<reference evidence="3" key="2">
    <citation type="journal article" date="2024" name="Nature">
        <title>Anoxygenic phototroph of the Chloroflexota uses a type I reaction centre.</title>
        <authorList>
            <person name="Tsuji J.M."/>
            <person name="Shaw N.A."/>
            <person name="Nagashima S."/>
            <person name="Venkiteswaran J.J."/>
            <person name="Schiff S.L."/>
            <person name="Watanabe T."/>
            <person name="Fukui M."/>
            <person name="Hanada S."/>
            <person name="Tank M."/>
            <person name="Neufeld J.D."/>
        </authorList>
    </citation>
    <scope>NUCLEOTIDE SEQUENCE</scope>
    <source>
        <strain evidence="3">L227-S17</strain>
    </source>
</reference>
<evidence type="ECO:0000313" key="5">
    <source>
        <dbReference type="Proteomes" id="UP001431572"/>
    </source>
</evidence>
<evidence type="ECO:0000313" key="3">
    <source>
        <dbReference type="EMBL" id="WJW69431.1"/>
    </source>
</evidence>
<dbReference type="InterPro" id="IPR051683">
    <property type="entry name" value="Enoyl-CoA_Hydratase/Isomerase"/>
</dbReference>
<dbReference type="AlphaFoldDB" id="A0A8T7M626"/>
<dbReference type="InterPro" id="IPR001753">
    <property type="entry name" value="Enoyl-CoA_hydra/iso"/>
</dbReference>
<evidence type="ECO:0000313" key="4">
    <source>
        <dbReference type="Proteomes" id="UP000521676"/>
    </source>
</evidence>
<name>A0A8T7M626_9CHLR</name>
<dbReference type="Proteomes" id="UP001431572">
    <property type="component" value="Chromosome 2"/>
</dbReference>
<reference evidence="2 4" key="1">
    <citation type="submission" date="2020-06" db="EMBL/GenBank/DDBJ databases">
        <title>Anoxygenic phototrophic Chloroflexota member uses a Type I reaction center.</title>
        <authorList>
            <person name="Tsuji J.M."/>
            <person name="Shaw N.A."/>
            <person name="Nagashima S."/>
            <person name="Venkiteswaran J."/>
            <person name="Schiff S.L."/>
            <person name="Hanada S."/>
            <person name="Tank M."/>
            <person name="Neufeld J.D."/>
        </authorList>
    </citation>
    <scope>NUCLEOTIDE SEQUENCE [LARGE SCALE GENOMIC DNA]</scope>
    <source>
        <strain evidence="2">L227-S17</strain>
    </source>
</reference>
<dbReference type="PANTHER" id="PTHR42964">
    <property type="entry name" value="ENOYL-COA HYDRATASE"/>
    <property type="match status" value="1"/>
</dbReference>
<dbReference type="RefSeq" id="WP_341471315.1">
    <property type="nucleotide sequence ID" value="NZ_CP128400.1"/>
</dbReference>
<evidence type="ECO:0000256" key="1">
    <source>
        <dbReference type="ARBA" id="ARBA00005254"/>
    </source>
</evidence>
<accession>A0A8T7M626</accession>
<keyword evidence="5" id="KW-1185">Reference proteome</keyword>
<dbReference type="PANTHER" id="PTHR42964:SF1">
    <property type="entry name" value="POLYKETIDE BIOSYNTHESIS ENOYL-COA HYDRATASE PKSH-RELATED"/>
    <property type="match status" value="1"/>
</dbReference>
<comment type="similarity">
    <text evidence="1">Belongs to the enoyl-CoA hydratase/isomerase family.</text>
</comment>
<sequence length="257" mass="28872">MSSVHTELVDKFGVITLNREEKRNALSAELISDLVAALDFMKQSNVRAIILRASSKSKTWSAGHDVSELPRNNADPLRWSDPLEEGIRAINRFPTPVIAMVHGTVWGGACDLTFNCDLIVGDPTCAFAITPAKLGVPYNPSGIMHFLMRLPLNVVKEMFFTALPLNADRALQVGILNHLVSEDELEAFTYNLATHICTLSHHSISVIKEQARIIADSFSINTETWEYIQELRRRVYQGRHYHEGIEAFLEKRSPNFV</sequence>
<organism evidence="2 4">
    <name type="scientific">Candidatus Chlorohelix allophototropha</name>
    <dbReference type="NCBI Taxonomy" id="3003348"/>
    <lineage>
        <taxon>Bacteria</taxon>
        <taxon>Bacillati</taxon>
        <taxon>Chloroflexota</taxon>
        <taxon>Chloroflexia</taxon>
        <taxon>Candidatus Chloroheliales</taxon>
        <taxon>Candidatus Chloroheliaceae</taxon>
        <taxon>Candidatus Chlorohelix</taxon>
    </lineage>
</organism>
<dbReference type="InterPro" id="IPR014748">
    <property type="entry name" value="Enoyl-CoA_hydra_C"/>
</dbReference>